<organism evidence="1 2">
    <name type="scientific">Phaeosphaeria nodorum (strain SN15 / ATCC MYA-4574 / FGSC 10173)</name>
    <name type="common">Glume blotch fungus</name>
    <name type="synonym">Parastagonospora nodorum</name>
    <dbReference type="NCBI Taxonomy" id="321614"/>
    <lineage>
        <taxon>Eukaryota</taxon>
        <taxon>Fungi</taxon>
        <taxon>Dikarya</taxon>
        <taxon>Ascomycota</taxon>
        <taxon>Pezizomycotina</taxon>
        <taxon>Dothideomycetes</taxon>
        <taxon>Pleosporomycetidae</taxon>
        <taxon>Pleosporales</taxon>
        <taxon>Pleosporineae</taxon>
        <taxon>Phaeosphaeriaceae</taxon>
        <taxon>Parastagonospora</taxon>
    </lineage>
</organism>
<reference evidence="2" key="1">
    <citation type="journal article" date="2021" name="BMC Genomics">
        <title>Chromosome-level genome assembly and manually-curated proteome of model necrotroph Parastagonospora nodorum Sn15 reveals a genome-wide trove of candidate effector homologs, and redundancy of virulence-related functions within an accessory chromosome.</title>
        <authorList>
            <person name="Bertazzoni S."/>
            <person name="Jones D.A.B."/>
            <person name="Phan H.T."/>
            <person name="Tan K.-C."/>
            <person name="Hane J.K."/>
        </authorList>
    </citation>
    <scope>NUCLEOTIDE SEQUENCE [LARGE SCALE GENOMIC DNA]</scope>
    <source>
        <strain evidence="2">SN15 / ATCC MYA-4574 / FGSC 10173)</strain>
    </source>
</reference>
<dbReference type="AlphaFoldDB" id="A0A7U2F0Q4"/>
<sequence>MSLVRPTPVSNSPTTPVYITTIRYSPSLARHPDLGKLHIYTSIPKAAVCTMPFSNTEHVGSLLFNMHPTERLGSQPTRTKQAIGATVSIFSQSACLILTVLAHWEEPCPGSPCVLGGVWTMHAGLAEDSTRAQLRDLEAL</sequence>
<dbReference type="EMBL" id="CP069028">
    <property type="protein sequence ID" value="QRC96624.1"/>
    <property type="molecule type" value="Genomic_DNA"/>
</dbReference>
<keyword evidence="2" id="KW-1185">Reference proteome</keyword>
<accession>A0A7U2F0Q4</accession>
<proteinExistence type="predicted"/>
<protein>
    <submittedName>
        <fullName evidence="1">Uncharacterized protein</fullName>
    </submittedName>
</protein>
<evidence type="ECO:0000313" key="2">
    <source>
        <dbReference type="Proteomes" id="UP000663193"/>
    </source>
</evidence>
<name>A0A7U2F0Q4_PHANO</name>
<evidence type="ECO:0000313" key="1">
    <source>
        <dbReference type="EMBL" id="QRC96624.1"/>
    </source>
</evidence>
<dbReference type="Proteomes" id="UP000663193">
    <property type="component" value="Chromosome 6"/>
</dbReference>
<dbReference type="VEuPathDB" id="FungiDB:JI435_301000"/>
<gene>
    <name evidence="1" type="ORF">JI435_301000</name>
</gene>